<evidence type="ECO:0000313" key="2">
    <source>
        <dbReference type="Proteomes" id="UP000000230"/>
    </source>
</evidence>
<evidence type="ECO:0000313" key="1">
    <source>
        <dbReference type="EMBL" id="ABP59688.1"/>
    </source>
</evidence>
<dbReference type="Proteomes" id="UP000000230">
    <property type="component" value="Chromosome"/>
</dbReference>
<keyword evidence="2" id="KW-1185">Reference proteome</keyword>
<dbReference type="EMBL" id="CP000653">
    <property type="protein sequence ID" value="ABP59688.1"/>
    <property type="molecule type" value="Genomic_DNA"/>
</dbReference>
<protein>
    <submittedName>
        <fullName evidence="1">Uncharacterized protein</fullName>
    </submittedName>
</protein>
<dbReference type="AlphaFoldDB" id="A0A9J9GEP8"/>
<reference evidence="2" key="1">
    <citation type="journal article" date="2010" name="PLoS Genet.">
        <title>Genome sequence of the plant growth promoting endophytic bacterium Enterobacter sp. 638.</title>
        <authorList>
            <person name="Taghavi S."/>
            <person name="van der Lelie D."/>
            <person name="Hoffman A."/>
            <person name="Zhang Y.B."/>
            <person name="Walla M.D."/>
            <person name="Vangronsveld J."/>
            <person name="Newman L."/>
            <person name="Monchy S."/>
        </authorList>
    </citation>
    <scope>NUCLEOTIDE SEQUENCE [LARGE SCALE GENOMIC DNA]</scope>
    <source>
        <strain evidence="2">638</strain>
    </source>
</reference>
<dbReference type="KEGG" id="ent:Ent638_1005"/>
<organism evidence="1 2">
    <name type="scientific">Enterobacter sp. (strain 638)</name>
    <dbReference type="NCBI Taxonomy" id="399742"/>
    <lineage>
        <taxon>Bacteria</taxon>
        <taxon>Pseudomonadati</taxon>
        <taxon>Pseudomonadota</taxon>
        <taxon>Gammaproteobacteria</taxon>
        <taxon>Enterobacterales</taxon>
        <taxon>Enterobacteriaceae</taxon>
        <taxon>Enterobacter</taxon>
    </lineage>
</organism>
<proteinExistence type="predicted"/>
<accession>A0A9J9GEP8</accession>
<name>A0A9J9GEP8_ENT38</name>
<sequence>MMKEFKGTAGPWTWDEEGLGSKFYLVFGREYPWDMTSNANRNLIAAAPELLDSLQEMVDIVKKNSYPCPDKPNSNYARAEAAEGVIAKALGK</sequence>
<gene>
    <name evidence="1" type="ordered locus">Ent638_1005</name>
</gene>